<feature type="region of interest" description="Disordered" evidence="2">
    <location>
        <begin position="767"/>
        <end position="826"/>
    </location>
</feature>
<feature type="compositionally biased region" description="Basic and acidic residues" evidence="2">
    <location>
        <begin position="211"/>
        <end position="224"/>
    </location>
</feature>
<proteinExistence type="predicted"/>
<keyword evidence="1" id="KW-0175">Coiled coil</keyword>
<feature type="compositionally biased region" description="Basic residues" evidence="2">
    <location>
        <begin position="345"/>
        <end position="354"/>
    </location>
</feature>
<feature type="compositionally biased region" description="Acidic residues" evidence="2">
    <location>
        <begin position="225"/>
        <end position="234"/>
    </location>
</feature>
<sequence length="1300" mass="146335">MAEPVTTEPSPPKPAPVEQNAVNTESAAPASPAMAPKPATSSPAKEPTRLATNDQTPPQKPADMARTGEITEGAKKAEAVTRETIKEPTGETEKERKKLHVLPEGRQRYDSVEDSSESEPSPLQQRRRKISAASTSSEEYKLDSPGSGDEEDFIRKQIMEMSADEDASEDEDNYIRKQIKEEEEKREQDDKKVKCKSTSGKSKRLLKKSSVSHELEPERRHSWQESEEQECEESSDSKNRETKTQEGEAPSIDSGGGLRRFKTIELNNTTASPYNAGATVRQGTEEGELEMESLTDSPEDRSRGESSSLHASSFTPGTSPTSVSSFDEDSDSSPSHKRTSGEGKQHRKARHRQHGQVLPTIEDSSEEEEMREEEELLREQEKQREVDQQQVKKSSSKKSKKDKEELRAQRRREHPKTPPSNLSPIEDASPTEELRQAAEMEELHKSSCSEYSPSIESEPEGFEIHPDKIIAVQKVYKLPTSVSLYSPTEEQNTEMTNDMDKSLKSADEAYEEMMQNVKTLQATTMPGSYTDASLEAIAASLEALASPMVPGTDESTQQYQMEREFLELEKMKQLRLAEELEWERQEIQRFREQEQLIVQKELEELQTMKQQLLFQQEEERQAHLMMQQETYAQQQLQLEQIQQLQQQLQQQLEEQKMRQMFPYDPPTTSEQALLDAHYAGGEGSQYWPEQDQTGVPSNVAGLELQQNATWYTVPTEGVAQYISNLPESEIPLKESEGQELAIHTDRTPGQYDEHGTDALTRKIVESGVQTDEEEGADKACIGRRKRNKRSVDSSVQTDDEDQDEWDIPARSRRRSRSSKQGSKVSSIAIQTVAEISVQTDHSGTIKRPSVRAQVDTKLEIKQISSPEKTYRGGSTSCQTEVGSGKTSPQKDKRRPTPLEIGHSTHLKADSTLQVAPSPPKSPKVLYSPISPLSPSKSLEFVQYEKSVGDTIPQKMLTAESSKPPTSPRTLKAMQRSLSDPKPQSPTSEERTGSNFQYSDGYSGKGSQSSTPSGTQKKVKRTLPNPPPEEESAASQTGYSTGSARRRLCRNTTMARAKILQDIDRELDLVERESSKLRKKQAELDEEEKEIDAKLRYLEMGINRRKDALLKEREKRERAYLQGVAEERDYMSDSEVSNIRETRGNGHGLERPRTAPQSEFNQFIPPQTQPEAQYAQSGGSYTQYPYAPQTQATTQYPQQTLYQQPSLYHQQVSPYQSQSIYSSVPSLSYPQSSHQQSQQQSYQHTSQMLLMQQKARQTTLSDLEPKITTNYEVIRSQPLMMGSSSTDTSYAVPTLRASTAA</sequence>
<feature type="region of interest" description="Disordered" evidence="2">
    <location>
        <begin position="1128"/>
        <end position="1153"/>
    </location>
</feature>
<evidence type="ECO:0000313" key="3">
    <source>
        <dbReference type="EMBL" id="KAJ8269009.1"/>
    </source>
</evidence>
<gene>
    <name evidence="3" type="ORF">COCON_G00116160</name>
</gene>
<dbReference type="GO" id="GO:0098982">
    <property type="term" value="C:GABA-ergic synapse"/>
    <property type="evidence" value="ECO:0007669"/>
    <property type="project" value="TreeGrafter"/>
</dbReference>
<name>A0A9Q1DFV3_CONCO</name>
<feature type="compositionally biased region" description="Basic and acidic residues" evidence="2">
    <location>
        <begin position="1137"/>
        <end position="1152"/>
    </location>
</feature>
<dbReference type="PANTHER" id="PTHR14113">
    <property type="entry name" value="PICCOLO/BASSOON"/>
    <property type="match status" value="1"/>
</dbReference>
<dbReference type="GO" id="GO:0048788">
    <property type="term" value="C:cytoskeleton of presynaptic active zone"/>
    <property type="evidence" value="ECO:0007669"/>
    <property type="project" value="TreeGrafter"/>
</dbReference>
<feature type="compositionally biased region" description="Acidic residues" evidence="2">
    <location>
        <begin position="363"/>
        <end position="376"/>
    </location>
</feature>
<accession>A0A9Q1DFV3</accession>
<dbReference type="GO" id="GO:0098978">
    <property type="term" value="C:glutamatergic synapse"/>
    <property type="evidence" value="ECO:0007669"/>
    <property type="project" value="TreeGrafter"/>
</dbReference>
<dbReference type="GO" id="GO:0030424">
    <property type="term" value="C:axon"/>
    <property type="evidence" value="ECO:0007669"/>
    <property type="project" value="TreeGrafter"/>
</dbReference>
<feature type="region of interest" description="Disordered" evidence="2">
    <location>
        <begin position="1281"/>
        <end position="1300"/>
    </location>
</feature>
<feature type="compositionally biased region" description="Polar residues" evidence="2">
    <location>
        <begin position="992"/>
        <end position="1015"/>
    </location>
</feature>
<reference evidence="3" key="1">
    <citation type="journal article" date="2023" name="Science">
        <title>Genome structures resolve the early diversification of teleost fishes.</title>
        <authorList>
            <person name="Parey E."/>
            <person name="Louis A."/>
            <person name="Montfort J."/>
            <person name="Bouchez O."/>
            <person name="Roques C."/>
            <person name="Iampietro C."/>
            <person name="Lluch J."/>
            <person name="Castinel A."/>
            <person name="Donnadieu C."/>
            <person name="Desvignes T."/>
            <person name="Floi Bucao C."/>
            <person name="Jouanno E."/>
            <person name="Wen M."/>
            <person name="Mejri S."/>
            <person name="Dirks R."/>
            <person name="Jansen H."/>
            <person name="Henkel C."/>
            <person name="Chen W.J."/>
            <person name="Zahm M."/>
            <person name="Cabau C."/>
            <person name="Klopp C."/>
            <person name="Thompson A.W."/>
            <person name="Robinson-Rechavi M."/>
            <person name="Braasch I."/>
            <person name="Lecointre G."/>
            <person name="Bobe J."/>
            <person name="Postlethwait J.H."/>
            <person name="Berthelot C."/>
            <person name="Roest Crollius H."/>
            <person name="Guiguen Y."/>
        </authorList>
    </citation>
    <scope>NUCLEOTIDE SEQUENCE</scope>
    <source>
        <strain evidence="3">Concon-B</strain>
    </source>
</reference>
<evidence type="ECO:0000256" key="1">
    <source>
        <dbReference type="SAM" id="Coils"/>
    </source>
</evidence>
<comment type="caution">
    <text evidence="3">The sequence shown here is derived from an EMBL/GenBank/DDBJ whole genome shotgun (WGS) entry which is preliminary data.</text>
</comment>
<feature type="compositionally biased region" description="Polar residues" evidence="2">
    <location>
        <begin position="305"/>
        <end position="321"/>
    </location>
</feature>
<feature type="compositionally biased region" description="Acidic residues" evidence="2">
    <location>
        <begin position="162"/>
        <end position="172"/>
    </location>
</feature>
<feature type="region of interest" description="Disordered" evidence="2">
    <location>
        <begin position="863"/>
        <end position="932"/>
    </location>
</feature>
<dbReference type="GO" id="GO:1904071">
    <property type="term" value="P:presynaptic active zone assembly"/>
    <property type="evidence" value="ECO:0007669"/>
    <property type="project" value="TreeGrafter"/>
</dbReference>
<feature type="compositionally biased region" description="Basic and acidic residues" evidence="2">
    <location>
        <begin position="377"/>
        <end position="387"/>
    </location>
</feature>
<feature type="compositionally biased region" description="Basic and acidic residues" evidence="2">
    <location>
        <begin position="72"/>
        <end position="111"/>
    </location>
</feature>
<feature type="coiled-coil region" evidence="1">
    <location>
        <begin position="563"/>
        <end position="658"/>
    </location>
</feature>
<dbReference type="Proteomes" id="UP001152803">
    <property type="component" value="Unassembled WGS sequence"/>
</dbReference>
<evidence type="ECO:0008006" key="5">
    <source>
        <dbReference type="Google" id="ProtNLM"/>
    </source>
</evidence>
<feature type="region of interest" description="Disordered" evidence="2">
    <location>
        <begin position="1"/>
        <end position="460"/>
    </location>
</feature>
<evidence type="ECO:0000256" key="2">
    <source>
        <dbReference type="SAM" id="MobiDB-lite"/>
    </source>
</evidence>
<dbReference type="PANTHER" id="PTHR14113:SF6">
    <property type="entry name" value="PROTEIN PICCOLO"/>
    <property type="match status" value="1"/>
</dbReference>
<feature type="compositionally biased region" description="Basic and acidic residues" evidence="2">
    <location>
        <begin position="173"/>
        <end position="192"/>
    </location>
</feature>
<dbReference type="GO" id="GO:0035418">
    <property type="term" value="P:protein localization to synapse"/>
    <property type="evidence" value="ECO:0007669"/>
    <property type="project" value="TreeGrafter"/>
</dbReference>
<feature type="compositionally biased region" description="Polar residues" evidence="2">
    <location>
        <begin position="863"/>
        <end position="887"/>
    </location>
</feature>
<dbReference type="GO" id="GO:0098882">
    <property type="term" value="F:structural constituent of presynaptic active zone"/>
    <property type="evidence" value="ECO:0007669"/>
    <property type="project" value="TreeGrafter"/>
</dbReference>
<feature type="compositionally biased region" description="Low complexity" evidence="2">
    <location>
        <begin position="24"/>
        <end position="45"/>
    </location>
</feature>
<feature type="compositionally biased region" description="Basic and acidic residues" evidence="2">
    <location>
        <begin position="235"/>
        <end position="246"/>
    </location>
</feature>
<feature type="region of interest" description="Disordered" evidence="2">
    <location>
        <begin position="952"/>
        <end position="1049"/>
    </location>
</feature>
<dbReference type="InterPro" id="IPR052098">
    <property type="entry name" value="Presynaptic_Scaffold_Bsn/Pclo"/>
</dbReference>
<dbReference type="EMBL" id="JAFJMO010000008">
    <property type="protein sequence ID" value="KAJ8269009.1"/>
    <property type="molecule type" value="Genomic_DNA"/>
</dbReference>
<keyword evidence="4" id="KW-1185">Reference proteome</keyword>
<evidence type="ECO:0000313" key="4">
    <source>
        <dbReference type="Proteomes" id="UP001152803"/>
    </source>
</evidence>
<protein>
    <recommendedName>
        <fullName evidence="5">Piccolo presynaptic cytomatrix protein</fullName>
    </recommendedName>
</protein>
<feature type="coiled-coil region" evidence="1">
    <location>
        <begin position="1059"/>
        <end position="1096"/>
    </location>
</feature>
<dbReference type="OrthoDB" id="67700at2759"/>
<feature type="compositionally biased region" description="Polar residues" evidence="2">
    <location>
        <begin position="1032"/>
        <end position="1042"/>
    </location>
</feature>
<organism evidence="3 4">
    <name type="scientific">Conger conger</name>
    <name type="common">Conger eel</name>
    <name type="synonym">Muraena conger</name>
    <dbReference type="NCBI Taxonomy" id="82655"/>
    <lineage>
        <taxon>Eukaryota</taxon>
        <taxon>Metazoa</taxon>
        <taxon>Chordata</taxon>
        <taxon>Craniata</taxon>
        <taxon>Vertebrata</taxon>
        <taxon>Euteleostomi</taxon>
        <taxon>Actinopterygii</taxon>
        <taxon>Neopterygii</taxon>
        <taxon>Teleostei</taxon>
        <taxon>Anguilliformes</taxon>
        <taxon>Congridae</taxon>
        <taxon>Conger</taxon>
    </lineage>
</organism>
<feature type="compositionally biased region" description="Basic and acidic residues" evidence="2">
    <location>
        <begin position="432"/>
        <end position="447"/>
    </location>
</feature>
<feature type="compositionally biased region" description="Acidic residues" evidence="2">
    <location>
        <begin position="797"/>
        <end position="806"/>
    </location>
</feature>
<feature type="region of interest" description="Disordered" evidence="2">
    <location>
        <begin position="1223"/>
        <end position="1242"/>
    </location>
</feature>